<sequence length="106" mass="11038">PGSNYSFSAGDTASHFPSGLWCVVGPGLGTEGSGGIRKQVFIGICITLVSATELSSPVDSLASIHSSQLALAGFIRTSGFSWLWISPPWSYSGVWLNARKESCSAA</sequence>
<name>A0A8X6N9P6_NEPPI</name>
<feature type="non-terminal residue" evidence="1">
    <location>
        <position position="1"/>
    </location>
</feature>
<reference evidence="1" key="1">
    <citation type="submission" date="2020-08" db="EMBL/GenBank/DDBJ databases">
        <title>Multicomponent nature underlies the extraordinary mechanical properties of spider dragline silk.</title>
        <authorList>
            <person name="Kono N."/>
            <person name="Nakamura H."/>
            <person name="Mori M."/>
            <person name="Yoshida Y."/>
            <person name="Ohtoshi R."/>
            <person name="Malay A.D."/>
            <person name="Moran D.A.P."/>
            <person name="Tomita M."/>
            <person name="Numata K."/>
            <person name="Arakawa K."/>
        </authorList>
    </citation>
    <scope>NUCLEOTIDE SEQUENCE</scope>
</reference>
<accession>A0A8X6N9P6</accession>
<keyword evidence="2" id="KW-1185">Reference proteome</keyword>
<evidence type="ECO:0000313" key="2">
    <source>
        <dbReference type="Proteomes" id="UP000887013"/>
    </source>
</evidence>
<proteinExistence type="predicted"/>
<evidence type="ECO:0000313" key="1">
    <source>
        <dbReference type="EMBL" id="GFT02369.1"/>
    </source>
</evidence>
<dbReference type="EMBL" id="BMAW01007109">
    <property type="protein sequence ID" value="GFT02369.1"/>
    <property type="molecule type" value="Genomic_DNA"/>
</dbReference>
<comment type="caution">
    <text evidence="1">The sequence shown here is derived from an EMBL/GenBank/DDBJ whole genome shotgun (WGS) entry which is preliminary data.</text>
</comment>
<organism evidence="1 2">
    <name type="scientific">Nephila pilipes</name>
    <name type="common">Giant wood spider</name>
    <name type="synonym">Nephila maculata</name>
    <dbReference type="NCBI Taxonomy" id="299642"/>
    <lineage>
        <taxon>Eukaryota</taxon>
        <taxon>Metazoa</taxon>
        <taxon>Ecdysozoa</taxon>
        <taxon>Arthropoda</taxon>
        <taxon>Chelicerata</taxon>
        <taxon>Arachnida</taxon>
        <taxon>Araneae</taxon>
        <taxon>Araneomorphae</taxon>
        <taxon>Entelegynae</taxon>
        <taxon>Araneoidea</taxon>
        <taxon>Nephilidae</taxon>
        <taxon>Nephila</taxon>
    </lineage>
</organism>
<protein>
    <submittedName>
        <fullName evidence="1">Uncharacterized protein</fullName>
    </submittedName>
</protein>
<dbReference type="AlphaFoldDB" id="A0A8X6N9P6"/>
<dbReference type="Proteomes" id="UP000887013">
    <property type="component" value="Unassembled WGS sequence"/>
</dbReference>
<gene>
    <name evidence="1" type="ORF">NPIL_153541</name>
</gene>